<evidence type="ECO:0000313" key="1">
    <source>
        <dbReference type="EMBL" id="GMT05849.1"/>
    </source>
</evidence>
<reference evidence="1" key="1">
    <citation type="submission" date="2023-10" db="EMBL/GenBank/DDBJ databases">
        <title>Genome assembly of Pristionchus species.</title>
        <authorList>
            <person name="Yoshida K."/>
            <person name="Sommer R.J."/>
        </authorList>
    </citation>
    <scope>NUCLEOTIDE SEQUENCE</scope>
    <source>
        <strain evidence="1">RS0144</strain>
    </source>
</reference>
<proteinExistence type="predicted"/>
<dbReference type="EMBL" id="BTSX01000006">
    <property type="protein sequence ID" value="GMT05849.1"/>
    <property type="molecule type" value="Genomic_DNA"/>
</dbReference>
<comment type="caution">
    <text evidence="1">The sequence shown here is derived from an EMBL/GenBank/DDBJ whole genome shotgun (WGS) entry which is preliminary data.</text>
</comment>
<feature type="non-terminal residue" evidence="1">
    <location>
        <position position="1"/>
    </location>
</feature>
<keyword evidence="2" id="KW-1185">Reference proteome</keyword>
<sequence length="90" mass="10074">HSAQSTLRAQSHTAIREERIIRHTHAHITFELVVHVVQRSSSLHINGDCLRVHPTDGSLVGHTVEDKVVVIGTFVGAGRFGNCWWEVHHV</sequence>
<dbReference type="Proteomes" id="UP001432027">
    <property type="component" value="Unassembled WGS sequence"/>
</dbReference>
<feature type="non-terminal residue" evidence="1">
    <location>
        <position position="90"/>
    </location>
</feature>
<name>A0AAV5UHK5_9BILA</name>
<dbReference type="AlphaFoldDB" id="A0AAV5UHK5"/>
<evidence type="ECO:0000313" key="2">
    <source>
        <dbReference type="Proteomes" id="UP001432027"/>
    </source>
</evidence>
<accession>A0AAV5UHK5</accession>
<protein>
    <submittedName>
        <fullName evidence="1">Uncharacterized protein</fullName>
    </submittedName>
</protein>
<organism evidence="1 2">
    <name type="scientific">Pristionchus entomophagus</name>
    <dbReference type="NCBI Taxonomy" id="358040"/>
    <lineage>
        <taxon>Eukaryota</taxon>
        <taxon>Metazoa</taxon>
        <taxon>Ecdysozoa</taxon>
        <taxon>Nematoda</taxon>
        <taxon>Chromadorea</taxon>
        <taxon>Rhabditida</taxon>
        <taxon>Rhabditina</taxon>
        <taxon>Diplogasteromorpha</taxon>
        <taxon>Diplogasteroidea</taxon>
        <taxon>Neodiplogasteridae</taxon>
        <taxon>Pristionchus</taxon>
    </lineage>
</organism>
<gene>
    <name evidence="1" type="ORF">PENTCL1PPCAC_28023</name>
</gene>